<organism evidence="2 3">
    <name type="scientific">Anditalea andensis</name>
    <dbReference type="NCBI Taxonomy" id="1048983"/>
    <lineage>
        <taxon>Bacteria</taxon>
        <taxon>Pseudomonadati</taxon>
        <taxon>Bacteroidota</taxon>
        <taxon>Cytophagia</taxon>
        <taxon>Cytophagales</taxon>
        <taxon>Cytophagaceae</taxon>
        <taxon>Anditalea</taxon>
    </lineage>
</organism>
<dbReference type="eggNOG" id="ENOG5032Z5N">
    <property type="taxonomic scope" value="Bacteria"/>
</dbReference>
<proteinExistence type="predicted"/>
<dbReference type="PROSITE" id="PS51257">
    <property type="entry name" value="PROKAR_LIPOPROTEIN"/>
    <property type="match status" value="1"/>
</dbReference>
<evidence type="ECO:0000313" key="2">
    <source>
        <dbReference type="EMBL" id="KEO71910.1"/>
    </source>
</evidence>
<dbReference type="OrthoDB" id="794535at2"/>
<dbReference type="Proteomes" id="UP000027821">
    <property type="component" value="Unassembled WGS sequence"/>
</dbReference>
<gene>
    <name evidence="2" type="ORF">EL17_20555</name>
</gene>
<protein>
    <recommendedName>
        <fullName evidence="4">Lipocalin-like domain-containing protein</fullName>
    </recommendedName>
</protein>
<dbReference type="RefSeq" id="WP_035078891.1">
    <property type="nucleotide sequence ID" value="NZ_JMIH01000034.1"/>
</dbReference>
<dbReference type="AlphaFoldDB" id="A0A074KUF5"/>
<keyword evidence="1" id="KW-0732">Signal</keyword>
<feature type="signal peptide" evidence="1">
    <location>
        <begin position="1"/>
        <end position="21"/>
    </location>
</feature>
<name>A0A074KUF5_9BACT</name>
<dbReference type="EMBL" id="JMIH01000034">
    <property type="protein sequence ID" value="KEO71910.1"/>
    <property type="molecule type" value="Genomic_DNA"/>
</dbReference>
<accession>A0A074KUF5</accession>
<comment type="caution">
    <text evidence="2">The sequence shown here is derived from an EMBL/GenBank/DDBJ whole genome shotgun (WGS) entry which is preliminary data.</text>
</comment>
<evidence type="ECO:0008006" key="4">
    <source>
        <dbReference type="Google" id="ProtNLM"/>
    </source>
</evidence>
<sequence length="138" mass="14818">MKNNCIAAFLILILIAGACSGKEDDEPVNADPLIGLWQLIGISQGNQTVDVTDQACLNNSNLDVSSSTMTLTLSVPQEQGNTGCQTQASSVNWVNEDGTYYMVENGNKVPAIFSLKANNELHVDITLNNEPATLIFTK</sequence>
<feature type="chain" id="PRO_5001697036" description="Lipocalin-like domain-containing protein" evidence="1">
    <location>
        <begin position="22"/>
        <end position="138"/>
    </location>
</feature>
<keyword evidence="3" id="KW-1185">Reference proteome</keyword>
<evidence type="ECO:0000256" key="1">
    <source>
        <dbReference type="SAM" id="SignalP"/>
    </source>
</evidence>
<evidence type="ECO:0000313" key="3">
    <source>
        <dbReference type="Proteomes" id="UP000027821"/>
    </source>
</evidence>
<reference evidence="2 3" key="1">
    <citation type="submission" date="2014-04" db="EMBL/GenBank/DDBJ databases">
        <title>Characterization and application of a salt tolerant electro-active bacterium.</title>
        <authorList>
            <person name="Yang L."/>
            <person name="Wei S."/>
            <person name="Tay Q.X.M."/>
        </authorList>
    </citation>
    <scope>NUCLEOTIDE SEQUENCE [LARGE SCALE GENOMIC DNA]</scope>
    <source>
        <strain evidence="2 3">LY1</strain>
    </source>
</reference>